<comment type="caution">
    <text evidence="1">The sequence shown here is derived from an EMBL/GenBank/DDBJ whole genome shotgun (WGS) entry which is preliminary data.</text>
</comment>
<dbReference type="EMBL" id="BSTJ01000006">
    <property type="protein sequence ID" value="GLY76697.1"/>
    <property type="molecule type" value="Genomic_DNA"/>
</dbReference>
<gene>
    <name evidence="1" type="ORF">Airi01_049640</name>
</gene>
<reference evidence="1" key="1">
    <citation type="submission" date="2023-03" db="EMBL/GenBank/DDBJ databases">
        <title>Actinoallomurus iriomotensis NBRC 103681.</title>
        <authorList>
            <person name="Ichikawa N."/>
            <person name="Sato H."/>
            <person name="Tonouchi N."/>
        </authorList>
    </citation>
    <scope>NUCLEOTIDE SEQUENCE</scope>
    <source>
        <strain evidence="1">NBRC 103681</strain>
    </source>
</reference>
<accession>A0A9W6RMF5</accession>
<dbReference type="Proteomes" id="UP001165135">
    <property type="component" value="Unassembled WGS sequence"/>
</dbReference>
<evidence type="ECO:0000313" key="2">
    <source>
        <dbReference type="Proteomes" id="UP001165135"/>
    </source>
</evidence>
<name>A0A9W6RMF5_9ACTN</name>
<dbReference type="RefSeq" id="WP_285625291.1">
    <property type="nucleotide sequence ID" value="NZ_BSTJ01000006.1"/>
</dbReference>
<sequence>MSVMPPLEHAVSENVYAGTAMNRRAIFMYGSALPKSATAPLADVGHPRAHRVPLPAA</sequence>
<dbReference type="AlphaFoldDB" id="A0A9W6RMF5"/>
<dbReference type="Gene3D" id="3.60.15.30">
    <property type="entry name" value="Metallo-beta-lactamase domain"/>
    <property type="match status" value="1"/>
</dbReference>
<protein>
    <submittedName>
        <fullName evidence="1">Uncharacterized protein</fullName>
    </submittedName>
</protein>
<proteinExistence type="predicted"/>
<evidence type="ECO:0000313" key="1">
    <source>
        <dbReference type="EMBL" id="GLY76697.1"/>
    </source>
</evidence>
<organism evidence="1 2">
    <name type="scientific">Actinoallomurus iriomotensis</name>
    <dbReference type="NCBI Taxonomy" id="478107"/>
    <lineage>
        <taxon>Bacteria</taxon>
        <taxon>Bacillati</taxon>
        <taxon>Actinomycetota</taxon>
        <taxon>Actinomycetes</taxon>
        <taxon>Streptosporangiales</taxon>
        <taxon>Thermomonosporaceae</taxon>
        <taxon>Actinoallomurus</taxon>
    </lineage>
</organism>